<protein>
    <submittedName>
        <fullName evidence="1">Uncharacterized protein</fullName>
    </submittedName>
</protein>
<dbReference type="EMBL" id="JH823223">
    <property type="protein sequence ID" value="EKC18539.1"/>
    <property type="molecule type" value="Genomic_DNA"/>
</dbReference>
<reference evidence="1" key="1">
    <citation type="journal article" date="2012" name="Nature">
        <title>The oyster genome reveals stress adaptation and complexity of shell formation.</title>
        <authorList>
            <person name="Zhang G."/>
            <person name="Fang X."/>
            <person name="Guo X."/>
            <person name="Li L."/>
            <person name="Luo R."/>
            <person name="Xu F."/>
            <person name="Yang P."/>
            <person name="Zhang L."/>
            <person name="Wang X."/>
            <person name="Qi H."/>
            <person name="Xiong Z."/>
            <person name="Que H."/>
            <person name="Xie Y."/>
            <person name="Holland P.W."/>
            <person name="Paps J."/>
            <person name="Zhu Y."/>
            <person name="Wu F."/>
            <person name="Chen Y."/>
            <person name="Wang J."/>
            <person name="Peng C."/>
            <person name="Meng J."/>
            <person name="Yang L."/>
            <person name="Liu J."/>
            <person name="Wen B."/>
            <person name="Zhang N."/>
            <person name="Huang Z."/>
            <person name="Zhu Q."/>
            <person name="Feng Y."/>
            <person name="Mount A."/>
            <person name="Hedgecock D."/>
            <person name="Xu Z."/>
            <person name="Liu Y."/>
            <person name="Domazet-Loso T."/>
            <person name="Du Y."/>
            <person name="Sun X."/>
            <person name="Zhang S."/>
            <person name="Liu B."/>
            <person name="Cheng P."/>
            <person name="Jiang X."/>
            <person name="Li J."/>
            <person name="Fan D."/>
            <person name="Wang W."/>
            <person name="Fu W."/>
            <person name="Wang T."/>
            <person name="Wang B."/>
            <person name="Zhang J."/>
            <person name="Peng Z."/>
            <person name="Li Y."/>
            <person name="Li N."/>
            <person name="Wang J."/>
            <person name="Chen M."/>
            <person name="He Y."/>
            <person name="Tan F."/>
            <person name="Song X."/>
            <person name="Zheng Q."/>
            <person name="Huang R."/>
            <person name="Yang H."/>
            <person name="Du X."/>
            <person name="Chen L."/>
            <person name="Yang M."/>
            <person name="Gaffney P.M."/>
            <person name="Wang S."/>
            <person name="Luo L."/>
            <person name="She Z."/>
            <person name="Ming Y."/>
            <person name="Huang W."/>
            <person name="Zhang S."/>
            <person name="Huang B."/>
            <person name="Zhang Y."/>
            <person name="Qu T."/>
            <person name="Ni P."/>
            <person name="Miao G."/>
            <person name="Wang J."/>
            <person name="Wang Q."/>
            <person name="Steinberg C.E."/>
            <person name="Wang H."/>
            <person name="Li N."/>
            <person name="Qian L."/>
            <person name="Zhang G."/>
            <person name="Li Y."/>
            <person name="Yang H."/>
            <person name="Liu X."/>
            <person name="Wang J."/>
            <person name="Yin Y."/>
            <person name="Wang J."/>
        </authorList>
    </citation>
    <scope>NUCLEOTIDE SEQUENCE [LARGE SCALE GENOMIC DNA]</scope>
    <source>
        <strain evidence="1">05x7-T-G4-1.051#20</strain>
    </source>
</reference>
<evidence type="ECO:0000313" key="1">
    <source>
        <dbReference type="EMBL" id="EKC18539.1"/>
    </source>
</evidence>
<dbReference type="AlphaFoldDB" id="K1PI43"/>
<accession>K1PI43</accession>
<name>K1PI43_MAGGI</name>
<sequence length="296" mass="34341">MRNLDNLDVATFAAMIIPEATNSSTAAGTDNRKAIMLLFGYPLRMSLIRHIWVPDTRWNNIPIGEYEAAERYFEEFIEGLEKSTEFYSLLKYHFSDLQKHEELTERSSSRRFLLLFQKIRAQKDRELLNRPRNRERGVPQDEAQRTKQTIHLASLKKDYIPLFVGEKGKNMKRYLRGKKKVKVELEVKDNDQVFATIVCKAKDSEPIAKKLTEEAELLVERRRIHEQNEKCCDAVQFLVPSFTTTGLPLYAYNFSNCSGEMFSTLLTDFTLRQKSHDFTGGRDISCTKSNISTAHR</sequence>
<dbReference type="HOGENOM" id="CLU_940893_0_0_1"/>
<organism evidence="1">
    <name type="scientific">Magallana gigas</name>
    <name type="common">Pacific oyster</name>
    <name type="synonym">Crassostrea gigas</name>
    <dbReference type="NCBI Taxonomy" id="29159"/>
    <lineage>
        <taxon>Eukaryota</taxon>
        <taxon>Metazoa</taxon>
        <taxon>Spiralia</taxon>
        <taxon>Lophotrochozoa</taxon>
        <taxon>Mollusca</taxon>
        <taxon>Bivalvia</taxon>
        <taxon>Autobranchia</taxon>
        <taxon>Pteriomorphia</taxon>
        <taxon>Ostreida</taxon>
        <taxon>Ostreoidea</taxon>
        <taxon>Ostreidae</taxon>
        <taxon>Magallana</taxon>
    </lineage>
</organism>
<proteinExistence type="predicted"/>
<dbReference type="InParanoid" id="K1PI43"/>
<gene>
    <name evidence="1" type="ORF">CGI_10011903</name>
</gene>